<keyword evidence="3" id="KW-0378">Hydrolase</keyword>
<dbReference type="EMBL" id="JAFLQZ010000004">
    <property type="protein sequence ID" value="MBO0358050.1"/>
    <property type="molecule type" value="Genomic_DNA"/>
</dbReference>
<dbReference type="SUPFAM" id="SSF53474">
    <property type="entry name" value="alpha/beta-Hydrolases"/>
    <property type="match status" value="1"/>
</dbReference>
<evidence type="ECO:0000313" key="7">
    <source>
        <dbReference type="Proteomes" id="UP000664144"/>
    </source>
</evidence>
<keyword evidence="7" id="KW-1185">Reference proteome</keyword>
<dbReference type="Proteomes" id="UP000664144">
    <property type="component" value="Unassembled WGS sequence"/>
</dbReference>
<evidence type="ECO:0000256" key="3">
    <source>
        <dbReference type="ARBA" id="ARBA00022801"/>
    </source>
</evidence>
<dbReference type="InterPro" id="IPR029058">
    <property type="entry name" value="AB_hydrolase_fold"/>
</dbReference>
<dbReference type="RefSeq" id="WP_206983964.1">
    <property type="nucleotide sequence ID" value="NZ_JAFLQZ010000004.1"/>
</dbReference>
<reference evidence="6" key="1">
    <citation type="submission" date="2021-03" db="EMBL/GenBank/DDBJ databases">
        <authorList>
            <person name="Kim M.K."/>
        </authorList>
    </citation>
    <scope>NUCLEOTIDE SEQUENCE</scope>
    <source>
        <strain evidence="6">BT186</strain>
    </source>
</reference>
<keyword evidence="1" id="KW-0719">Serine esterase</keyword>
<dbReference type="Gene3D" id="2.60.120.260">
    <property type="entry name" value="Galactose-binding domain-like"/>
    <property type="match status" value="1"/>
</dbReference>
<feature type="domain" description="Secretion system C-terminal sorting" evidence="4">
    <location>
        <begin position="774"/>
        <end position="851"/>
    </location>
</feature>
<dbReference type="GO" id="GO:0052689">
    <property type="term" value="F:carboxylic ester hydrolase activity"/>
    <property type="evidence" value="ECO:0007669"/>
    <property type="project" value="UniProtKB-KW"/>
</dbReference>
<evidence type="ECO:0000259" key="4">
    <source>
        <dbReference type="Pfam" id="PF18962"/>
    </source>
</evidence>
<dbReference type="NCBIfam" id="TIGR04183">
    <property type="entry name" value="Por_Secre_tail"/>
    <property type="match status" value="1"/>
</dbReference>
<name>A0A939EV23_9BACT</name>
<dbReference type="CDD" id="cd02795">
    <property type="entry name" value="CBM6-CBM35-CBM36_like"/>
    <property type="match status" value="1"/>
</dbReference>
<dbReference type="InterPro" id="IPR054579">
    <property type="entry name" value="GCE-like_dom"/>
</dbReference>
<dbReference type="InterPro" id="IPR013783">
    <property type="entry name" value="Ig-like_fold"/>
</dbReference>
<dbReference type="InterPro" id="IPR026444">
    <property type="entry name" value="Secre_tail"/>
</dbReference>
<dbReference type="InterPro" id="IPR008979">
    <property type="entry name" value="Galactose-bd-like_sf"/>
</dbReference>
<sequence>MKTSFLSISSKILTSLVAAKPIKWKARSLVAGCLLSCAGLGVHAQGLPLVYAAENTGAATCTAPPLPSFNQLPVVEPLPDPFMWSDGRGRSTSFSDWECRRNEIKAEIENYEIGRKPARPQNITASYAAGVLTVNVTENGQTLTLTSQVSLPTGSGPFPAIIGMNSLSGSVPASVFTSRNIARITFNHNQVTTYGNPQPTNPYYQLYPDQNLTNAGQYSAWAWGVSRIIDGLELVQASLPIDLTHLGVTGCSYAGKMALFSGAFDERIALTIAQESGGGGAPAWRVSETLGAVEKLGATDYRWFKDDMQQFAGSNVAKLPHDHHELMAMIAPRALLVTGNTDFEWLANPSAYVSARAAHEVWKTFGVGDRFGFYIDGGHNHCAIPGTQLPAVEAFVDKFMLGNTSVNTNITVNPYPLVNYQRWYQWWGTNNPVLPAEPLGKRIWLEAGCAAVGSDWQTIADPTAANGSYIVVNGLNSTANAPGPSGQVTFSFNVDSAATYNFVARLNCPTANDDSYWVKIDNGAFATINGLATSGWQWMRLTSSNLSVGPHTLTIGYREDGAQLDKLLVTTSNATITGLGGASTEADTTPPVIKAAGFMVAIDRNGTRTIEAADVDWGSYDNCSGVASMTLDKTTFTCANMGPNQVTLTVTDNAGNSTSETVTVMLVDNTAPTIMAAGFQVSLMNGTRKIEANDVDYGSTDDCGIASMTISPSTFTCANVGPNQVTLTCVDNAGNSASKTVTVMVTGDASCVSSLGGLANNAVSSGPAGELQAYPNPATEQATISFKAVKAGAAQVLVYNTLGRLVATLYNGPVEAGGQYSATLDSRTLPGGVYTCQLRTPAGTKTTRLLVVK</sequence>
<feature type="domain" description="4-O-methyl-glucuronoyl methylesterase-like" evidence="5">
    <location>
        <begin position="134"/>
        <end position="366"/>
    </location>
</feature>
<evidence type="ECO:0000256" key="1">
    <source>
        <dbReference type="ARBA" id="ARBA00022487"/>
    </source>
</evidence>
<evidence type="ECO:0000256" key="2">
    <source>
        <dbReference type="ARBA" id="ARBA00022729"/>
    </source>
</evidence>
<dbReference type="SUPFAM" id="SSF49785">
    <property type="entry name" value="Galactose-binding domain-like"/>
    <property type="match status" value="1"/>
</dbReference>
<evidence type="ECO:0000313" key="6">
    <source>
        <dbReference type="EMBL" id="MBO0358050.1"/>
    </source>
</evidence>
<dbReference type="Pfam" id="PF18962">
    <property type="entry name" value="Por_Secre_tail"/>
    <property type="match status" value="1"/>
</dbReference>
<gene>
    <name evidence="6" type="ORF">J0X19_08860</name>
</gene>
<dbReference type="Gene3D" id="2.60.40.10">
    <property type="entry name" value="Immunoglobulins"/>
    <property type="match status" value="1"/>
</dbReference>
<proteinExistence type="predicted"/>
<comment type="caution">
    <text evidence="6">The sequence shown here is derived from an EMBL/GenBank/DDBJ whole genome shotgun (WGS) entry which is preliminary data.</text>
</comment>
<organism evidence="6 7">
    <name type="scientific">Hymenobacter telluris</name>
    <dbReference type="NCBI Taxonomy" id="2816474"/>
    <lineage>
        <taxon>Bacteria</taxon>
        <taxon>Pseudomonadati</taxon>
        <taxon>Bacteroidota</taxon>
        <taxon>Cytophagia</taxon>
        <taxon>Cytophagales</taxon>
        <taxon>Hymenobacteraceae</taxon>
        <taxon>Hymenobacter</taxon>
    </lineage>
</organism>
<dbReference type="Pfam" id="PF22244">
    <property type="entry name" value="GCE_fung"/>
    <property type="match status" value="1"/>
</dbReference>
<evidence type="ECO:0000259" key="5">
    <source>
        <dbReference type="Pfam" id="PF22244"/>
    </source>
</evidence>
<protein>
    <submittedName>
        <fullName evidence="6">T9SS type A sorting domain-containing protein</fullName>
    </submittedName>
</protein>
<dbReference type="Gene3D" id="3.40.50.1820">
    <property type="entry name" value="alpha/beta hydrolase"/>
    <property type="match status" value="1"/>
</dbReference>
<accession>A0A939EV23</accession>
<dbReference type="AlphaFoldDB" id="A0A939EV23"/>
<keyword evidence="2" id="KW-0732">Signal</keyword>